<dbReference type="InterPro" id="IPR001206">
    <property type="entry name" value="Diacylglycerol_kinase_cat_dom"/>
</dbReference>
<organism evidence="2 3">
    <name type="scientific">Kaustia mangrovi</name>
    <dbReference type="NCBI Taxonomy" id="2593653"/>
    <lineage>
        <taxon>Bacteria</taxon>
        <taxon>Pseudomonadati</taxon>
        <taxon>Pseudomonadota</taxon>
        <taxon>Alphaproteobacteria</taxon>
        <taxon>Hyphomicrobiales</taxon>
        <taxon>Parvibaculaceae</taxon>
        <taxon>Kaustia</taxon>
    </lineage>
</organism>
<dbReference type="AlphaFoldDB" id="A0A7S8C6I7"/>
<keyword evidence="2" id="KW-0808">Transferase</keyword>
<dbReference type="EMBL" id="CP058214">
    <property type="protein sequence ID" value="QPC44241.1"/>
    <property type="molecule type" value="Genomic_DNA"/>
</dbReference>
<reference evidence="2 3" key="1">
    <citation type="submission" date="2020-06" db="EMBL/GenBank/DDBJ databases">
        <title>Genome sequence of 2 isolates from Red Sea Mangroves.</title>
        <authorList>
            <person name="Sefrji F."/>
            <person name="Michoud G."/>
            <person name="Merlino G."/>
            <person name="Daffonchio D."/>
        </authorList>
    </citation>
    <scope>NUCLEOTIDE SEQUENCE [LARGE SCALE GENOMIC DNA]</scope>
    <source>
        <strain evidence="2 3">R1DC25</strain>
    </source>
</reference>
<evidence type="ECO:0000313" key="2">
    <source>
        <dbReference type="EMBL" id="QPC44241.1"/>
    </source>
</evidence>
<name>A0A7S8C6I7_9HYPH</name>
<dbReference type="PROSITE" id="PS50146">
    <property type="entry name" value="DAGK"/>
    <property type="match status" value="1"/>
</dbReference>
<dbReference type="Proteomes" id="UP000593594">
    <property type="component" value="Chromosome"/>
</dbReference>
<dbReference type="KEGG" id="kmn:HW532_16975"/>
<evidence type="ECO:0000313" key="3">
    <source>
        <dbReference type="Proteomes" id="UP000593594"/>
    </source>
</evidence>
<keyword evidence="3" id="KW-1185">Reference proteome</keyword>
<gene>
    <name evidence="2" type="ORF">HW532_16975</name>
</gene>
<feature type="domain" description="DAGKc" evidence="1">
    <location>
        <begin position="1"/>
        <end position="136"/>
    </location>
</feature>
<sequence>MTVGLLVNPASGKESGKGLSLAHLLAGERRVELAVLDAFDELEGALEDFAEAGVDTLFISSGDGTVQAIQTVLAERSPFKAPPRLALLAHGTTNMTAADLGFSRRSLEAIADAMVRPEVLRRATAVRRRATLRAANPHGRPPQHGMFLGAGALWRGTLYCQTSVHKTGLKGDYYAPALTLATALGKALFAKPDPTDETRIDRPYPMTVTADGAACASGDQLLFLATTLEKLVLGARPFWGGAGRGALRATAIAYPPPSILRYTLSIMYGGEERTLPEGCVSLSAKRIALDQATPFVIDGEFFEAPKDGPLIIEEGPEFEYLLG</sequence>
<dbReference type="SUPFAM" id="SSF111331">
    <property type="entry name" value="NAD kinase/diacylglycerol kinase-like"/>
    <property type="match status" value="1"/>
</dbReference>
<accession>A0A7S8C6I7</accession>
<keyword evidence="2" id="KW-0418">Kinase</keyword>
<proteinExistence type="predicted"/>
<dbReference type="Pfam" id="PF00781">
    <property type="entry name" value="DAGK_cat"/>
    <property type="match status" value="1"/>
</dbReference>
<dbReference type="InterPro" id="IPR017438">
    <property type="entry name" value="ATP-NAD_kinase_N"/>
</dbReference>
<evidence type="ECO:0000259" key="1">
    <source>
        <dbReference type="PROSITE" id="PS50146"/>
    </source>
</evidence>
<dbReference type="RefSeq" id="WP_213161607.1">
    <property type="nucleotide sequence ID" value="NZ_CP058214.1"/>
</dbReference>
<protein>
    <submittedName>
        <fullName evidence="2">Acylglycerol kinase family protein</fullName>
    </submittedName>
</protein>
<dbReference type="GO" id="GO:0016301">
    <property type="term" value="F:kinase activity"/>
    <property type="evidence" value="ECO:0007669"/>
    <property type="project" value="UniProtKB-KW"/>
</dbReference>
<dbReference type="InterPro" id="IPR016064">
    <property type="entry name" value="NAD/diacylglycerol_kinase_sf"/>
</dbReference>
<dbReference type="Gene3D" id="3.40.50.10330">
    <property type="entry name" value="Probable inorganic polyphosphate/atp-NAD kinase, domain 1"/>
    <property type="match status" value="1"/>
</dbReference>